<evidence type="ECO:0000256" key="6">
    <source>
        <dbReference type="ARBA" id="ARBA00022967"/>
    </source>
</evidence>
<dbReference type="AlphaFoldDB" id="A0A0M9WNQ9"/>
<keyword evidence="4" id="KW-0547">Nucleotide-binding</keyword>
<dbReference type="SUPFAM" id="SSF50331">
    <property type="entry name" value="MOP-like"/>
    <property type="match status" value="1"/>
</dbReference>
<dbReference type="FunFam" id="3.40.50.300:FF:000042">
    <property type="entry name" value="Maltose/maltodextrin ABC transporter, ATP-binding protein"/>
    <property type="match status" value="1"/>
</dbReference>
<dbReference type="SMART" id="SM00382">
    <property type="entry name" value="AAA"/>
    <property type="match status" value="1"/>
</dbReference>
<evidence type="ECO:0000256" key="1">
    <source>
        <dbReference type="ARBA" id="ARBA00004515"/>
    </source>
</evidence>
<proteinExistence type="predicted"/>
<dbReference type="InterPro" id="IPR003593">
    <property type="entry name" value="AAA+_ATPase"/>
</dbReference>
<dbReference type="InterPro" id="IPR013611">
    <property type="entry name" value="Transp-assoc_OB_typ2"/>
</dbReference>
<name>A0A0M9WNQ9_RHORH</name>
<evidence type="ECO:0000256" key="4">
    <source>
        <dbReference type="ARBA" id="ARBA00022741"/>
    </source>
</evidence>
<dbReference type="InterPro" id="IPR027417">
    <property type="entry name" value="P-loop_NTPase"/>
</dbReference>
<organism evidence="15 16">
    <name type="scientific">Rhodococcus rhodochrous KG-21</name>
    <dbReference type="NCBI Taxonomy" id="1441923"/>
    <lineage>
        <taxon>Bacteria</taxon>
        <taxon>Bacillati</taxon>
        <taxon>Actinomycetota</taxon>
        <taxon>Actinomycetes</taxon>
        <taxon>Mycobacteriales</taxon>
        <taxon>Nocardiaceae</taxon>
        <taxon>Rhodococcus</taxon>
    </lineage>
</organism>
<sequence length="388" mass="42636">MSHVSVRQLLKNFDGKPPTVAVDHLDLEIEDGEFLVLLGPSGCGKTTTLRCLAGLEQPAGGSITLGDQVVFDRKRGINLTPDKRFIGMVFQSYALWPHMTVRKNIAYPLVSRKLTDALANGRVEETAALVDCERLLDRLPAELSGGQQQRVALARGLVSHPDLVLFDEPLSNLDARLRDQVRAELHDLHQRKPFTAVFVTHDQSEALALGTRMAIMRSGSIVQMGPPREVFEEPVDEYVAGFTGMSNRVPCEYVDGRWYALGTEIHGMQPRAAASVGSFVVRLRPEKVRLVPDVADLQPGEAGIAVNVDDVEYGGLHLDVMLSVAVEGSQRRQLHARVATFDSFRAPRVVERGTRMILAFDPIDGRTFDTDGRALPMEQQALVSALVG</sequence>
<evidence type="ECO:0000256" key="13">
    <source>
        <dbReference type="ARBA" id="ARBA00082626"/>
    </source>
</evidence>
<dbReference type="EMBL" id="AZYO01000028">
    <property type="protein sequence ID" value="KOS55887.1"/>
    <property type="molecule type" value="Genomic_DNA"/>
</dbReference>
<dbReference type="RefSeq" id="WP_003934377.1">
    <property type="nucleotide sequence ID" value="NZ_AZYO01000028.1"/>
</dbReference>
<comment type="subcellular location">
    <subcellularLocation>
        <location evidence="1">Cell inner membrane</location>
        <topology evidence="1">Peripheral membrane protein</topology>
        <orientation evidence="1">Cytoplasmic side</orientation>
    </subcellularLocation>
</comment>
<dbReference type="PANTHER" id="PTHR43875">
    <property type="entry name" value="MALTODEXTRIN IMPORT ATP-BINDING PROTEIN MSMX"/>
    <property type="match status" value="1"/>
</dbReference>
<evidence type="ECO:0000256" key="11">
    <source>
        <dbReference type="ARBA" id="ARBA00072105"/>
    </source>
</evidence>
<gene>
    <name evidence="15" type="ORF">Z051_12450</name>
</gene>
<evidence type="ECO:0000256" key="12">
    <source>
        <dbReference type="ARBA" id="ARBA00080647"/>
    </source>
</evidence>
<comment type="caution">
    <text evidence="15">The sequence shown here is derived from an EMBL/GenBank/DDBJ whole genome shotgun (WGS) entry which is preliminary data.</text>
</comment>
<keyword evidence="7" id="KW-0472">Membrane</keyword>
<keyword evidence="6" id="KW-1278">Translocase</keyword>
<dbReference type="SUPFAM" id="SSF52540">
    <property type="entry name" value="P-loop containing nucleoside triphosphate hydrolases"/>
    <property type="match status" value="1"/>
</dbReference>
<dbReference type="InterPro" id="IPR047641">
    <property type="entry name" value="ABC_transpr_MalK/UgpC-like"/>
</dbReference>
<comment type="function">
    <text evidence="9">Part of the ABC transporter complex LpqY-SugA-SugB-SugC, which is highly specific for uptake of trehalose. Involved in the recycling of extracellular trehalose released from trehalose-containing molecules synthesized by M.tuberculosis. Trehalose uptake is essential for virulence. Responsible for energy coupling to the transport system.</text>
</comment>
<dbReference type="Proteomes" id="UP000037712">
    <property type="component" value="Unassembled WGS sequence"/>
</dbReference>
<keyword evidence="3" id="KW-1003">Cell membrane</keyword>
<evidence type="ECO:0000313" key="15">
    <source>
        <dbReference type="EMBL" id="KOS55887.1"/>
    </source>
</evidence>
<evidence type="ECO:0000256" key="5">
    <source>
        <dbReference type="ARBA" id="ARBA00022840"/>
    </source>
</evidence>
<accession>A0A0M9WNQ9</accession>
<dbReference type="Pfam" id="PF00005">
    <property type="entry name" value="ABC_tran"/>
    <property type="match status" value="1"/>
</dbReference>
<dbReference type="Gene3D" id="3.40.50.300">
    <property type="entry name" value="P-loop containing nucleotide triphosphate hydrolases"/>
    <property type="match status" value="1"/>
</dbReference>
<keyword evidence="2" id="KW-0813">Transport</keyword>
<dbReference type="PATRIC" id="fig|1441923.3.peg.2738"/>
<evidence type="ECO:0000259" key="14">
    <source>
        <dbReference type="PROSITE" id="PS50893"/>
    </source>
</evidence>
<dbReference type="PANTHER" id="PTHR43875:SF15">
    <property type="entry name" value="TREHALOSE IMPORT ATP-BINDING PROTEIN SUGC"/>
    <property type="match status" value="1"/>
</dbReference>
<evidence type="ECO:0000256" key="2">
    <source>
        <dbReference type="ARBA" id="ARBA00022448"/>
    </source>
</evidence>
<dbReference type="GO" id="GO:0016887">
    <property type="term" value="F:ATP hydrolysis activity"/>
    <property type="evidence" value="ECO:0007669"/>
    <property type="project" value="InterPro"/>
</dbReference>
<feature type="domain" description="ABC transporter" evidence="14">
    <location>
        <begin position="4"/>
        <end position="243"/>
    </location>
</feature>
<evidence type="ECO:0000256" key="3">
    <source>
        <dbReference type="ARBA" id="ARBA00022475"/>
    </source>
</evidence>
<comment type="subunit">
    <text evidence="10">Monomer. Homodimerizes in the presence of ATP. The complex is composed of two ATP-binding proteins (SugC), two transmembrane proteins (SugA and SugB) and a solute-binding protein (LpqY).</text>
</comment>
<keyword evidence="5 15" id="KW-0067">ATP-binding</keyword>
<dbReference type="InterPro" id="IPR017871">
    <property type="entry name" value="ABC_transporter-like_CS"/>
</dbReference>
<dbReference type="GO" id="GO:0055052">
    <property type="term" value="C:ATP-binding cassette (ABC) transporter complex, substrate-binding subunit-containing"/>
    <property type="evidence" value="ECO:0007669"/>
    <property type="project" value="TreeGrafter"/>
</dbReference>
<evidence type="ECO:0000256" key="9">
    <source>
        <dbReference type="ARBA" id="ARBA00056091"/>
    </source>
</evidence>
<dbReference type="GO" id="GO:0140359">
    <property type="term" value="F:ABC-type transporter activity"/>
    <property type="evidence" value="ECO:0007669"/>
    <property type="project" value="UniProtKB-ARBA"/>
</dbReference>
<dbReference type="InterPro" id="IPR003439">
    <property type="entry name" value="ABC_transporter-like_ATP-bd"/>
</dbReference>
<dbReference type="Pfam" id="PF08402">
    <property type="entry name" value="TOBE_2"/>
    <property type="match status" value="1"/>
</dbReference>
<comment type="catalytic activity">
    <reaction evidence="8">
        <text>alpha,alpha-trehalose(out) + ATP + H2O = alpha,alpha-trehalose(in) + ADP + phosphate + H(+)</text>
        <dbReference type="Rhea" id="RHEA:75203"/>
        <dbReference type="ChEBI" id="CHEBI:15377"/>
        <dbReference type="ChEBI" id="CHEBI:15378"/>
        <dbReference type="ChEBI" id="CHEBI:16551"/>
        <dbReference type="ChEBI" id="CHEBI:30616"/>
        <dbReference type="ChEBI" id="CHEBI:43474"/>
        <dbReference type="ChEBI" id="CHEBI:456216"/>
    </reaction>
</comment>
<reference evidence="15 16" key="1">
    <citation type="journal article" date="2015" name="Genome Announc.">
        <title>Draft Genome Sequence of Rhodococcus rhodochrous Strain KG-21, a Soil Isolate from Oil Fields of Krishna-Godavari Basin, India.</title>
        <authorList>
            <person name="Dawar C."/>
            <person name="Aggarwal R.K."/>
        </authorList>
    </citation>
    <scope>NUCLEOTIDE SEQUENCE [LARGE SCALE GENOMIC DNA]</scope>
    <source>
        <strain evidence="15 16">KG-21</strain>
    </source>
</reference>
<reference evidence="16" key="2">
    <citation type="submission" date="2015-01" db="EMBL/GenBank/DDBJ databases">
        <title>Draft genome sequence of potential hydrocarbon metabolising strain of Rhodococcus rhodochrous.</title>
        <authorList>
            <person name="Aggarwal R.K."/>
            <person name="Dawar C."/>
        </authorList>
    </citation>
    <scope>NUCLEOTIDE SEQUENCE [LARGE SCALE GENOMIC DNA]</scope>
    <source>
        <strain evidence="16">KG-21</strain>
    </source>
</reference>
<evidence type="ECO:0000256" key="7">
    <source>
        <dbReference type="ARBA" id="ARBA00023136"/>
    </source>
</evidence>
<dbReference type="GO" id="GO:0005524">
    <property type="term" value="F:ATP binding"/>
    <property type="evidence" value="ECO:0007669"/>
    <property type="project" value="UniProtKB-KW"/>
</dbReference>
<dbReference type="PROSITE" id="PS50893">
    <property type="entry name" value="ABC_TRANSPORTER_2"/>
    <property type="match status" value="1"/>
</dbReference>
<evidence type="ECO:0000256" key="8">
    <source>
        <dbReference type="ARBA" id="ARBA00050305"/>
    </source>
</evidence>
<dbReference type="InterPro" id="IPR008995">
    <property type="entry name" value="Mo/tungstate-bd_C_term_dom"/>
</dbReference>
<dbReference type="PROSITE" id="PS00211">
    <property type="entry name" value="ABC_TRANSPORTER_1"/>
    <property type="match status" value="1"/>
</dbReference>
<protein>
    <recommendedName>
        <fullName evidence="11">Trehalose import ATP-binding protein SugC</fullName>
    </recommendedName>
    <alternativeName>
        <fullName evidence="13">Nucleotide-binding domain of SugABC transporter</fullName>
    </alternativeName>
    <alternativeName>
        <fullName evidence="12">SugABC transporter ATPase SugC</fullName>
    </alternativeName>
</protein>
<evidence type="ECO:0000313" key="16">
    <source>
        <dbReference type="Proteomes" id="UP000037712"/>
    </source>
</evidence>
<evidence type="ECO:0000256" key="10">
    <source>
        <dbReference type="ARBA" id="ARBA00063658"/>
    </source>
</evidence>